<evidence type="ECO:0000313" key="1">
    <source>
        <dbReference type="EMBL" id="KAF2111401.1"/>
    </source>
</evidence>
<reference evidence="1" key="1">
    <citation type="journal article" date="2020" name="Stud. Mycol.">
        <title>101 Dothideomycetes genomes: a test case for predicting lifestyles and emergence of pathogens.</title>
        <authorList>
            <person name="Haridas S."/>
            <person name="Albert R."/>
            <person name="Binder M."/>
            <person name="Bloem J."/>
            <person name="Labutti K."/>
            <person name="Salamov A."/>
            <person name="Andreopoulos B."/>
            <person name="Baker S."/>
            <person name="Barry K."/>
            <person name="Bills G."/>
            <person name="Bluhm B."/>
            <person name="Cannon C."/>
            <person name="Castanera R."/>
            <person name="Culley D."/>
            <person name="Daum C."/>
            <person name="Ezra D."/>
            <person name="Gonzalez J."/>
            <person name="Henrissat B."/>
            <person name="Kuo A."/>
            <person name="Liang C."/>
            <person name="Lipzen A."/>
            <person name="Lutzoni F."/>
            <person name="Magnuson J."/>
            <person name="Mondo S."/>
            <person name="Nolan M."/>
            <person name="Ohm R."/>
            <person name="Pangilinan J."/>
            <person name="Park H.-J."/>
            <person name="Ramirez L."/>
            <person name="Alfaro M."/>
            <person name="Sun H."/>
            <person name="Tritt A."/>
            <person name="Yoshinaga Y."/>
            <person name="Zwiers L.-H."/>
            <person name="Turgeon B."/>
            <person name="Goodwin S."/>
            <person name="Spatafora J."/>
            <person name="Crous P."/>
            <person name="Grigoriev I."/>
        </authorList>
    </citation>
    <scope>NUCLEOTIDE SEQUENCE</scope>
    <source>
        <strain evidence="1">CBS 627.86</strain>
    </source>
</reference>
<sequence>MAAPISTSPFYVPVDIRHIALLISDVQTQILARFPKETQDAYLAQIQRSLDFFRYEIAKARSSETGGNGLYEGVPLIVHHTLPFNLNANAFVSPYNKLAKWVKQLEEKGLFATISADPHHPNFAIPSQVIPPRGWESKDEIVLGKLSPSFAHHQTC</sequence>
<dbReference type="AlphaFoldDB" id="A0A6A5YZ69"/>
<name>A0A6A5YZ69_9PLEO</name>
<evidence type="ECO:0008006" key="3">
    <source>
        <dbReference type="Google" id="ProtNLM"/>
    </source>
</evidence>
<protein>
    <recommendedName>
        <fullName evidence="3">Isochorismatase-like protein</fullName>
    </recommendedName>
</protein>
<dbReference type="OrthoDB" id="1739143at2759"/>
<keyword evidence="2" id="KW-1185">Reference proteome</keyword>
<gene>
    <name evidence="1" type="ORF">BDV96DRAFT_649961</name>
</gene>
<organism evidence="1 2">
    <name type="scientific">Lophiotrema nucula</name>
    <dbReference type="NCBI Taxonomy" id="690887"/>
    <lineage>
        <taxon>Eukaryota</taxon>
        <taxon>Fungi</taxon>
        <taxon>Dikarya</taxon>
        <taxon>Ascomycota</taxon>
        <taxon>Pezizomycotina</taxon>
        <taxon>Dothideomycetes</taxon>
        <taxon>Pleosporomycetidae</taxon>
        <taxon>Pleosporales</taxon>
        <taxon>Lophiotremataceae</taxon>
        <taxon>Lophiotrema</taxon>
    </lineage>
</organism>
<accession>A0A6A5YZ69</accession>
<dbReference type="Proteomes" id="UP000799770">
    <property type="component" value="Unassembled WGS sequence"/>
</dbReference>
<proteinExistence type="predicted"/>
<evidence type="ECO:0000313" key="2">
    <source>
        <dbReference type="Proteomes" id="UP000799770"/>
    </source>
</evidence>
<dbReference type="EMBL" id="ML977334">
    <property type="protein sequence ID" value="KAF2111401.1"/>
    <property type="molecule type" value="Genomic_DNA"/>
</dbReference>